<keyword evidence="3" id="KW-1185">Reference proteome</keyword>
<dbReference type="InterPro" id="IPR022496">
    <property type="entry name" value="T6A_TsaB"/>
</dbReference>
<dbReference type="OrthoDB" id="9784166at2"/>
<dbReference type="Gene3D" id="3.30.420.40">
    <property type="match status" value="2"/>
</dbReference>
<comment type="caution">
    <text evidence="2">The sequence shown here is derived from an EMBL/GenBank/DDBJ whole genome shotgun (WGS) entry which is preliminary data.</text>
</comment>
<dbReference type="InterPro" id="IPR000905">
    <property type="entry name" value="Gcp-like_dom"/>
</dbReference>
<sequence>MIFFSMLTKIAYRTFAKSMSYILHIDTSGNEGTIALSEDGKILFTERNANARDHAASINLMVERILQAADIGIQQLSAISVCAGPGSYTGLRIGLATAKGYCYAYDIPLMLENRLTLLAYQFFEQLKREGKHIDLIITALVARENEYFFASYDGNFNIKTAPTHITEEDLLSVMESNSDNAYITGRLSAKSINSTYMHSGNYIDNESIDAEFWAKKSFDAYKCQKFVTLSSAEPFYLKQVFINKPLKNN</sequence>
<evidence type="ECO:0000313" key="2">
    <source>
        <dbReference type="EMBL" id="PZF73128.1"/>
    </source>
</evidence>
<accession>A0A2W2AZL0</accession>
<dbReference type="GO" id="GO:0002949">
    <property type="term" value="P:tRNA threonylcarbamoyladenosine modification"/>
    <property type="evidence" value="ECO:0007669"/>
    <property type="project" value="InterPro"/>
</dbReference>
<reference evidence="2 3" key="1">
    <citation type="submission" date="2018-06" db="EMBL/GenBank/DDBJ databases">
        <title>Mucibacter soli gen. nov., sp. nov., a new member of the family Chitinophagaceae producing mucin.</title>
        <authorList>
            <person name="Kim M.-K."/>
            <person name="Park S."/>
            <person name="Kim T.-S."/>
            <person name="Joung Y."/>
            <person name="Han J.-H."/>
            <person name="Kim S.B."/>
        </authorList>
    </citation>
    <scope>NUCLEOTIDE SEQUENCE [LARGE SCALE GENOMIC DNA]</scope>
    <source>
        <strain evidence="2 3">R1-15</strain>
    </source>
</reference>
<dbReference type="PANTHER" id="PTHR11735">
    <property type="entry name" value="TRNA N6-ADENOSINE THREONYLCARBAMOYLTRANSFERASE"/>
    <property type="match status" value="1"/>
</dbReference>
<feature type="domain" description="Gcp-like" evidence="1">
    <location>
        <begin position="51"/>
        <end position="156"/>
    </location>
</feature>
<gene>
    <name evidence="2" type="primary">tsaB</name>
    <name evidence="2" type="ORF">DN068_09655</name>
</gene>
<dbReference type="GO" id="GO:0005829">
    <property type="term" value="C:cytosol"/>
    <property type="evidence" value="ECO:0007669"/>
    <property type="project" value="TreeGrafter"/>
</dbReference>
<dbReference type="Pfam" id="PF00814">
    <property type="entry name" value="TsaD"/>
    <property type="match status" value="1"/>
</dbReference>
<dbReference type="NCBIfam" id="TIGR03725">
    <property type="entry name" value="T6A_YeaZ"/>
    <property type="match status" value="1"/>
</dbReference>
<dbReference type="CDD" id="cd24032">
    <property type="entry name" value="ASKHA_NBD_TsaB"/>
    <property type="match status" value="1"/>
</dbReference>
<proteinExistence type="predicted"/>
<evidence type="ECO:0000313" key="3">
    <source>
        <dbReference type="Proteomes" id="UP000248745"/>
    </source>
</evidence>
<dbReference type="SUPFAM" id="SSF53067">
    <property type="entry name" value="Actin-like ATPase domain"/>
    <property type="match status" value="1"/>
</dbReference>
<dbReference type="EMBL" id="QKTW01000015">
    <property type="protein sequence ID" value="PZF73128.1"/>
    <property type="molecule type" value="Genomic_DNA"/>
</dbReference>
<dbReference type="InterPro" id="IPR043129">
    <property type="entry name" value="ATPase_NBD"/>
</dbReference>
<dbReference type="PANTHER" id="PTHR11735:SF11">
    <property type="entry name" value="TRNA THREONYLCARBAMOYLADENOSINE BIOSYNTHESIS PROTEIN TSAB"/>
    <property type="match status" value="1"/>
</dbReference>
<evidence type="ECO:0000259" key="1">
    <source>
        <dbReference type="Pfam" id="PF00814"/>
    </source>
</evidence>
<name>A0A2W2AZL0_9BACT</name>
<keyword evidence="2" id="KW-0808">Transferase</keyword>
<organism evidence="2 3">
    <name type="scientific">Taibaiella soli</name>
    <dbReference type="NCBI Taxonomy" id="1649169"/>
    <lineage>
        <taxon>Bacteria</taxon>
        <taxon>Pseudomonadati</taxon>
        <taxon>Bacteroidota</taxon>
        <taxon>Chitinophagia</taxon>
        <taxon>Chitinophagales</taxon>
        <taxon>Chitinophagaceae</taxon>
        <taxon>Taibaiella</taxon>
    </lineage>
</organism>
<dbReference type="AlphaFoldDB" id="A0A2W2AZL0"/>
<dbReference type="Proteomes" id="UP000248745">
    <property type="component" value="Unassembled WGS sequence"/>
</dbReference>
<protein>
    <submittedName>
        <fullName evidence="2">tRNA (Adenosine(37)-N6)-threonylcarbamoyltransferase complex dimerization subunit type 1 TsaB</fullName>
    </submittedName>
</protein>
<dbReference type="GO" id="GO:0016740">
    <property type="term" value="F:transferase activity"/>
    <property type="evidence" value="ECO:0007669"/>
    <property type="project" value="UniProtKB-KW"/>
</dbReference>